<evidence type="ECO:0000256" key="1">
    <source>
        <dbReference type="ARBA" id="ARBA00025483"/>
    </source>
</evidence>
<dbReference type="InterPro" id="IPR012337">
    <property type="entry name" value="RNaseH-like_sf"/>
</dbReference>
<keyword evidence="5" id="KW-1185">Reference proteome</keyword>
<dbReference type="PANTHER" id="PTHR30231:SF37">
    <property type="entry name" value="EXODEOXYRIBONUCLEASE 10"/>
    <property type="match status" value="1"/>
</dbReference>
<proteinExistence type="predicted"/>
<dbReference type="Proteomes" id="UP000076088">
    <property type="component" value="Plasmid unnamed2"/>
</dbReference>
<dbReference type="EMBL" id="CP013346">
    <property type="protein sequence ID" value="AMU92871.1"/>
    <property type="molecule type" value="Genomic_DNA"/>
</dbReference>
<dbReference type="SUPFAM" id="SSF53098">
    <property type="entry name" value="Ribonuclease H-like"/>
    <property type="match status" value="1"/>
</dbReference>
<name>A0AAC9AZF2_SPHMC</name>
<dbReference type="GO" id="GO:0045004">
    <property type="term" value="P:DNA replication proofreading"/>
    <property type="evidence" value="ECO:0007669"/>
    <property type="project" value="TreeGrafter"/>
</dbReference>
<dbReference type="FunFam" id="3.30.420.10:FF:000045">
    <property type="entry name" value="3'-5' exonuclease DinG"/>
    <property type="match status" value="1"/>
</dbReference>
<sequence length="299" mass="33669">MNESTPNLEELAHLLCASGDYRVQRRLSPRSTVTPPDGTPTKSAIVIDVETTGLDLEKDEIIELAMIPFTYALDGRVFEIGQTFHRYQEPSTPISPEITRITGITDSMVAGHKIDVAEVATFAGPAALVIAHNAAFDRRFAERLSDVFTTKPWACSMSQIDWAAEGFEGTKLHYLAAGAGFFYDRHRAEHDCRAVIELLASDLPVTNRTALASLLDSARLPTWRIWAENAPFDLKDALKARGYRWNGDGNPNPRAWYIDVNDAQREAEIGFLRREIYLRDVELLVHRMDAYNRFSDRQN</sequence>
<dbReference type="NCBIfam" id="NF006615">
    <property type="entry name" value="PRK09182.1"/>
    <property type="match status" value="1"/>
</dbReference>
<dbReference type="InterPro" id="IPR013520">
    <property type="entry name" value="Ribonucl_H"/>
</dbReference>
<dbReference type="Pfam" id="PF00929">
    <property type="entry name" value="RNase_T"/>
    <property type="match status" value="1"/>
</dbReference>
<dbReference type="PANTHER" id="PTHR30231">
    <property type="entry name" value="DNA POLYMERASE III SUBUNIT EPSILON"/>
    <property type="match status" value="1"/>
</dbReference>
<reference evidence="4 5" key="2">
    <citation type="journal article" date="2016" name="Genome Announc.">
        <title>Complete Genome Sequence of Sphingopyxis macrogoltabida Strain 203N (NBRC 111659), a Polyethylene Glycol Degrader.</title>
        <authorList>
            <person name="Ohtsubo Y."/>
            <person name="Nonoyama S."/>
            <person name="Nagata Y."/>
            <person name="Numata M."/>
            <person name="Tsuchikane K."/>
            <person name="Hosoyama A."/>
            <person name="Yamazoe A."/>
            <person name="Tsuda M."/>
            <person name="Fujita N."/>
            <person name="Kawai F."/>
        </authorList>
    </citation>
    <scope>NUCLEOTIDE SEQUENCE [LARGE SCALE GENOMIC DNA]</scope>
    <source>
        <strain evidence="4 5">203N</strain>
    </source>
</reference>
<reference evidence="5" key="1">
    <citation type="submission" date="2015-11" db="EMBL/GenBank/DDBJ databases">
        <title>Complete genome sequence of a polyethylene-glycol degrader Sphingopyxis macrogoltabida 203N (NBRC 111659).</title>
        <authorList>
            <person name="Yoshiyuki O."/>
            <person name="Shouta N."/>
            <person name="Nagata Y."/>
            <person name="Numata M."/>
            <person name="Tsuchikane K."/>
            <person name="Hosoyama A."/>
            <person name="Yamazoe A."/>
            <person name="Tsuda M."/>
            <person name="Fujita N."/>
            <person name="Kawai F."/>
        </authorList>
    </citation>
    <scope>NUCLEOTIDE SEQUENCE [LARGE SCALE GENOMIC DNA]</scope>
    <source>
        <strain evidence="5">203N</strain>
        <plasmid evidence="5">unnamed2</plasmid>
    </source>
</reference>
<evidence type="ECO:0000313" key="5">
    <source>
        <dbReference type="Proteomes" id="UP000076088"/>
    </source>
</evidence>
<dbReference type="RefSeq" id="WP_054735469.1">
    <property type="nucleotide sequence ID" value="NZ_CP009431.1"/>
</dbReference>
<feature type="domain" description="Exonuclease" evidence="3">
    <location>
        <begin position="43"/>
        <end position="205"/>
    </location>
</feature>
<comment type="subunit">
    <text evidence="2">DNA polymerase III contains a core (composed of alpha, epsilon and theta chains) that associates with a tau subunit. This core dimerizes to form the POLIII' complex. PolIII' associates with the gamma complex (composed of gamma, delta, delta', psi and chi chains) and with the beta chain to form the complete DNA polymerase III complex.</text>
</comment>
<dbReference type="GO" id="GO:0005829">
    <property type="term" value="C:cytosol"/>
    <property type="evidence" value="ECO:0007669"/>
    <property type="project" value="TreeGrafter"/>
</dbReference>
<evidence type="ECO:0000256" key="2">
    <source>
        <dbReference type="ARBA" id="ARBA00026073"/>
    </source>
</evidence>
<dbReference type="KEGG" id="smaz:LH19_28040"/>
<geneLocation type="plasmid" evidence="4 5">
    <name>unnamed2</name>
</geneLocation>
<keyword evidence="4" id="KW-0614">Plasmid</keyword>
<protein>
    <submittedName>
        <fullName evidence="4">DNA polymerase III subunit epsilon</fullName>
    </submittedName>
</protein>
<dbReference type="InterPro" id="IPR036397">
    <property type="entry name" value="RNaseH_sf"/>
</dbReference>
<dbReference type="SMART" id="SM00479">
    <property type="entry name" value="EXOIII"/>
    <property type="match status" value="1"/>
</dbReference>
<evidence type="ECO:0000313" key="4">
    <source>
        <dbReference type="EMBL" id="AMU92871.1"/>
    </source>
</evidence>
<dbReference type="GO" id="GO:0003676">
    <property type="term" value="F:nucleic acid binding"/>
    <property type="evidence" value="ECO:0007669"/>
    <property type="project" value="InterPro"/>
</dbReference>
<comment type="function">
    <text evidence="1">DNA polymerase III is a complex, multichain enzyme responsible for most of the replicative synthesis in bacteria. The epsilon subunit contain the editing function and is a proofreading 3'-5' exonuclease.</text>
</comment>
<evidence type="ECO:0000259" key="3">
    <source>
        <dbReference type="SMART" id="SM00479"/>
    </source>
</evidence>
<accession>A0AAC9AZF2</accession>
<dbReference type="Gene3D" id="3.30.420.10">
    <property type="entry name" value="Ribonuclease H-like superfamily/Ribonuclease H"/>
    <property type="match status" value="1"/>
</dbReference>
<dbReference type="GO" id="GO:0008408">
    <property type="term" value="F:3'-5' exonuclease activity"/>
    <property type="evidence" value="ECO:0007669"/>
    <property type="project" value="TreeGrafter"/>
</dbReference>
<dbReference type="CDD" id="cd06127">
    <property type="entry name" value="DEDDh"/>
    <property type="match status" value="1"/>
</dbReference>
<dbReference type="AlphaFoldDB" id="A0AAC9AZF2"/>
<gene>
    <name evidence="4" type="ORF">ATM17_40040</name>
</gene>
<organism evidence="4 5">
    <name type="scientific">Sphingopyxis macrogoltabida</name>
    <name type="common">Sphingomonas macrogoltabidus</name>
    <dbReference type="NCBI Taxonomy" id="33050"/>
    <lineage>
        <taxon>Bacteria</taxon>
        <taxon>Pseudomonadati</taxon>
        <taxon>Pseudomonadota</taxon>
        <taxon>Alphaproteobacteria</taxon>
        <taxon>Sphingomonadales</taxon>
        <taxon>Sphingomonadaceae</taxon>
        <taxon>Sphingopyxis</taxon>
    </lineage>
</organism>